<evidence type="ECO:0000313" key="1">
    <source>
        <dbReference type="EMBL" id="KAK9696332.1"/>
    </source>
</evidence>
<organism evidence="1 2">
    <name type="scientific">Popillia japonica</name>
    <name type="common">Japanese beetle</name>
    <dbReference type="NCBI Taxonomy" id="7064"/>
    <lineage>
        <taxon>Eukaryota</taxon>
        <taxon>Metazoa</taxon>
        <taxon>Ecdysozoa</taxon>
        <taxon>Arthropoda</taxon>
        <taxon>Hexapoda</taxon>
        <taxon>Insecta</taxon>
        <taxon>Pterygota</taxon>
        <taxon>Neoptera</taxon>
        <taxon>Endopterygota</taxon>
        <taxon>Coleoptera</taxon>
        <taxon>Polyphaga</taxon>
        <taxon>Scarabaeiformia</taxon>
        <taxon>Scarabaeidae</taxon>
        <taxon>Rutelinae</taxon>
        <taxon>Popillia</taxon>
    </lineage>
</organism>
<comment type="caution">
    <text evidence="1">The sequence shown here is derived from an EMBL/GenBank/DDBJ whole genome shotgun (WGS) entry which is preliminary data.</text>
</comment>
<gene>
    <name evidence="1" type="ORF">QE152_g31961</name>
</gene>
<keyword evidence="2" id="KW-1185">Reference proteome</keyword>
<reference evidence="1 2" key="1">
    <citation type="journal article" date="2024" name="BMC Genomics">
        <title>De novo assembly and annotation of Popillia japonica's genome with initial clues to its potential as an invasive pest.</title>
        <authorList>
            <person name="Cucini C."/>
            <person name="Boschi S."/>
            <person name="Funari R."/>
            <person name="Cardaioli E."/>
            <person name="Iannotti N."/>
            <person name="Marturano G."/>
            <person name="Paoli F."/>
            <person name="Bruttini M."/>
            <person name="Carapelli A."/>
            <person name="Frati F."/>
            <person name="Nardi F."/>
        </authorList>
    </citation>
    <scope>NUCLEOTIDE SEQUENCE [LARGE SCALE GENOMIC DNA]</scope>
    <source>
        <strain evidence="1">DMR45628</strain>
    </source>
</reference>
<protein>
    <submittedName>
        <fullName evidence="1">Uncharacterized protein</fullName>
    </submittedName>
</protein>
<accession>A0AAW1J0H9</accession>
<dbReference type="AlphaFoldDB" id="A0AAW1J0H9"/>
<sequence>MSEFCGPPSIDVLFRFSGFGRGEDARFNARLKKRARSAATPYHAYGRRTYVVLVRASDVPRYALPALTTTSAHLSWRSRSKQDRQQFDPKEAYVVNKHPFASVLLFLTALQPSITSSMTVQE</sequence>
<dbReference type="Proteomes" id="UP001458880">
    <property type="component" value="Unassembled WGS sequence"/>
</dbReference>
<evidence type="ECO:0000313" key="2">
    <source>
        <dbReference type="Proteomes" id="UP001458880"/>
    </source>
</evidence>
<name>A0AAW1J0H9_POPJA</name>
<dbReference type="EMBL" id="JASPKY010000454">
    <property type="protein sequence ID" value="KAK9696332.1"/>
    <property type="molecule type" value="Genomic_DNA"/>
</dbReference>
<proteinExistence type="predicted"/>